<keyword evidence="1" id="KW-1133">Transmembrane helix</keyword>
<protein>
    <submittedName>
        <fullName evidence="2">Putative membrane protein</fullName>
    </submittedName>
</protein>
<dbReference type="Pfam" id="PF03729">
    <property type="entry name" value="DUF308"/>
    <property type="match status" value="1"/>
</dbReference>
<dbReference type="AlphaFoldDB" id="A0A1R4JLX0"/>
<dbReference type="EMBL" id="FUKR01000048">
    <property type="protein sequence ID" value="SJN33261.1"/>
    <property type="molecule type" value="Genomic_DNA"/>
</dbReference>
<name>A0A1R4JLX0_9MICO</name>
<keyword evidence="3" id="KW-1185">Reference proteome</keyword>
<evidence type="ECO:0000313" key="2">
    <source>
        <dbReference type="EMBL" id="SJN33261.1"/>
    </source>
</evidence>
<reference evidence="3" key="1">
    <citation type="submission" date="2017-02" db="EMBL/GenBank/DDBJ databases">
        <authorList>
            <person name="Dridi B."/>
        </authorList>
    </citation>
    <scope>NUCLEOTIDE SEQUENCE [LARGE SCALE GENOMIC DNA]</scope>
    <source>
        <strain evidence="3">EB411</strain>
    </source>
</reference>
<accession>A0A1R4JLX0</accession>
<dbReference type="RefSeq" id="WP_087137207.1">
    <property type="nucleotide sequence ID" value="NZ_FUKR01000048.1"/>
</dbReference>
<evidence type="ECO:0000256" key="1">
    <source>
        <dbReference type="SAM" id="Phobius"/>
    </source>
</evidence>
<gene>
    <name evidence="2" type="ORF">FM119_08325</name>
</gene>
<proteinExistence type="predicted"/>
<sequence length="214" mass="22443">MPGTTSTTTGAFPYWGPLALRGVLSFAAGMAVTFSTDHSESRGMLIFGVFAIVSALAVGPWSARVLERPWSVYSIVQAAITLVAGIAALVLVSSEVRVWLLLVAVWAGASGIVELIGGLRARGRQPFSKEWVFTAVLTMVLAVVFVLVPADFFVQYGGTENVPGAQTASVLTLGAFGAYAAIVGVYLVIAALSYKWGTESTVRDAAPADQEVAR</sequence>
<keyword evidence="1" id="KW-0812">Transmembrane</keyword>
<evidence type="ECO:0000313" key="3">
    <source>
        <dbReference type="Proteomes" id="UP000196778"/>
    </source>
</evidence>
<feature type="transmembrane region" description="Helical" evidence="1">
    <location>
        <begin position="98"/>
        <end position="119"/>
    </location>
</feature>
<dbReference type="Proteomes" id="UP000196778">
    <property type="component" value="Unassembled WGS sequence"/>
</dbReference>
<feature type="transmembrane region" description="Helical" evidence="1">
    <location>
        <begin position="131"/>
        <end position="150"/>
    </location>
</feature>
<feature type="transmembrane region" description="Helical" evidence="1">
    <location>
        <begin position="44"/>
        <end position="63"/>
    </location>
</feature>
<dbReference type="InterPro" id="IPR005325">
    <property type="entry name" value="DUF308_memb"/>
</dbReference>
<organism evidence="2 3">
    <name type="scientific">Mycetocola reblochoni REB411</name>
    <dbReference type="NCBI Taxonomy" id="1255698"/>
    <lineage>
        <taxon>Bacteria</taxon>
        <taxon>Bacillati</taxon>
        <taxon>Actinomycetota</taxon>
        <taxon>Actinomycetes</taxon>
        <taxon>Micrococcales</taxon>
        <taxon>Microbacteriaceae</taxon>
        <taxon>Mycetocola</taxon>
    </lineage>
</organism>
<keyword evidence="1" id="KW-0472">Membrane</keyword>
<feature type="transmembrane region" description="Helical" evidence="1">
    <location>
        <begin position="170"/>
        <end position="194"/>
    </location>
</feature>
<feature type="transmembrane region" description="Helical" evidence="1">
    <location>
        <begin position="70"/>
        <end position="92"/>
    </location>
</feature>
<feature type="transmembrane region" description="Helical" evidence="1">
    <location>
        <begin position="12"/>
        <end position="32"/>
    </location>
</feature>